<dbReference type="RefSeq" id="XP_016590143.1">
    <property type="nucleotide sequence ID" value="XM_016728600.1"/>
</dbReference>
<reference evidence="3 4" key="2">
    <citation type="journal article" date="2015" name="Eukaryot. Cell">
        <title>Asexual propagation of a virulent clone complex in a human and feline outbreak of sporotrichosis.</title>
        <authorList>
            <person name="Teixeira Mde M."/>
            <person name="Rodrigues A.M."/>
            <person name="Tsui C.K."/>
            <person name="de Almeida L.G."/>
            <person name="Van Diepeningen A.D."/>
            <person name="van den Ende B.G."/>
            <person name="Fernandes G.F."/>
            <person name="Kano R."/>
            <person name="Hamelin R.C."/>
            <person name="Lopes-Bezerra L.M."/>
            <person name="Vasconcelos A.T."/>
            <person name="de Hoog S."/>
            <person name="de Camargo Z.P."/>
            <person name="Felipe M.S."/>
        </authorList>
    </citation>
    <scope>NUCLEOTIDE SEQUENCE [LARGE SCALE GENOMIC DNA]</scope>
    <source>
        <strain evidence="3 4">1099-18</strain>
    </source>
</reference>
<dbReference type="OrthoDB" id="4148662at2759"/>
<keyword evidence="2" id="KW-0472">Membrane</keyword>
<keyword evidence="2" id="KW-1133">Transmembrane helix</keyword>
<sequence length="505" mass="51620">MDLNDVHILQRRPLMGRAGVFVTGIANSATNAASNGDGLPNLNLSNGTCYSAPGKQMDSRFIPCGNAAAGIQTCCWEGDNCLSDKACFGIHDGGYSTYLAGCTDAEWDMSDPGVSAACPVKPDPYGSEPWVGLAYCGNNDTGHEQWIPCPQADSPTTMRSPGPCVCPTITQQRIVAFTDGPTLGSYASLPTSPGGSIMWFPPYSPTYAVTATDALGGKGGSSSSGGPPKSTSSTPMHKTSSTPSTSPSTTPSTLSSTSPLKSTSTSPLKTTSISPSTSPSTSPPTSPHTPPPTPPPTPPSTSSPTSPSPSPSTSSTKNTSLIVGVSVGVVAFVVLALLGAFYFLKKARWWRQRGAADQLEGAVGGNGGPAGFGGGYMDGKPTTGADFKTMGASTFPDTYMSIAVPELENRPARPWSLRSELDGATATATAPTANKNDTRTSIGTLLSSPPASPPLMGDLYESSTVSSLHGQLTGQTTGQTAANGWNRGSQHPGAPTVATLVELEG</sequence>
<keyword evidence="2" id="KW-0812">Transmembrane</keyword>
<comment type="caution">
    <text evidence="3">The sequence shown here is derived from an EMBL/GenBank/DDBJ whole genome shotgun (WGS) entry which is preliminary data.</text>
</comment>
<name>A0A0F2MCV6_SPOSC</name>
<dbReference type="KEGG" id="ssck:SPSK_01693"/>
<feature type="compositionally biased region" description="Low complexity" evidence="1">
    <location>
        <begin position="224"/>
        <end position="280"/>
    </location>
</feature>
<evidence type="ECO:0000256" key="1">
    <source>
        <dbReference type="SAM" id="MobiDB-lite"/>
    </source>
</evidence>
<organism evidence="3 4">
    <name type="scientific">Sporothrix schenckii 1099-18</name>
    <dbReference type="NCBI Taxonomy" id="1397361"/>
    <lineage>
        <taxon>Eukaryota</taxon>
        <taxon>Fungi</taxon>
        <taxon>Dikarya</taxon>
        <taxon>Ascomycota</taxon>
        <taxon>Pezizomycotina</taxon>
        <taxon>Sordariomycetes</taxon>
        <taxon>Sordariomycetidae</taxon>
        <taxon>Ophiostomatales</taxon>
        <taxon>Ophiostomataceae</taxon>
        <taxon>Sporothrix</taxon>
    </lineage>
</organism>
<dbReference type="EMBL" id="AXCR01000005">
    <property type="protein sequence ID" value="KJR87467.1"/>
    <property type="molecule type" value="Genomic_DNA"/>
</dbReference>
<dbReference type="VEuPathDB" id="FungiDB:SPSK_01693"/>
<dbReference type="Proteomes" id="UP000033710">
    <property type="component" value="Unassembled WGS sequence"/>
</dbReference>
<reference evidence="3 4" key="1">
    <citation type="journal article" date="2014" name="BMC Genomics">
        <title>Comparative genomics of the major fungal agents of human and animal Sporotrichosis: Sporothrix schenckii and Sporothrix brasiliensis.</title>
        <authorList>
            <person name="Teixeira M.M."/>
            <person name="de Almeida L.G."/>
            <person name="Kubitschek-Barreira P."/>
            <person name="Alves F.L."/>
            <person name="Kioshima E.S."/>
            <person name="Abadio A.K."/>
            <person name="Fernandes L."/>
            <person name="Derengowski L.S."/>
            <person name="Ferreira K.S."/>
            <person name="Souza R.C."/>
            <person name="Ruiz J.C."/>
            <person name="de Andrade N.C."/>
            <person name="Paes H.C."/>
            <person name="Nicola A.M."/>
            <person name="Albuquerque P."/>
            <person name="Gerber A.L."/>
            <person name="Martins V.P."/>
            <person name="Peconick L.D."/>
            <person name="Neto A.V."/>
            <person name="Chaucanez C.B."/>
            <person name="Silva P.A."/>
            <person name="Cunha O.L."/>
            <person name="de Oliveira F.F."/>
            <person name="dos Santos T.C."/>
            <person name="Barros A.L."/>
            <person name="Soares M.A."/>
            <person name="de Oliveira L.M."/>
            <person name="Marini M.M."/>
            <person name="Villalobos-Duno H."/>
            <person name="Cunha M.M."/>
            <person name="de Hoog S."/>
            <person name="da Silveira J.F."/>
            <person name="Henrissat B."/>
            <person name="Nino-Vega G.A."/>
            <person name="Cisalpino P.S."/>
            <person name="Mora-Montes H.M."/>
            <person name="Almeida S.R."/>
            <person name="Stajich J.E."/>
            <person name="Lopes-Bezerra L.M."/>
            <person name="Vasconcelos A.T."/>
            <person name="Felipe M.S."/>
        </authorList>
    </citation>
    <scope>NUCLEOTIDE SEQUENCE [LARGE SCALE GENOMIC DNA]</scope>
    <source>
        <strain evidence="3 4">1099-18</strain>
    </source>
</reference>
<gene>
    <name evidence="3" type="ORF">SPSK_01693</name>
</gene>
<feature type="region of interest" description="Disordered" evidence="1">
    <location>
        <begin position="214"/>
        <end position="317"/>
    </location>
</feature>
<feature type="compositionally biased region" description="Pro residues" evidence="1">
    <location>
        <begin position="281"/>
        <end position="310"/>
    </location>
</feature>
<protein>
    <submittedName>
        <fullName evidence="3">Uncharacterized protein</fullName>
    </submittedName>
</protein>
<feature type="transmembrane region" description="Helical" evidence="2">
    <location>
        <begin position="321"/>
        <end position="344"/>
    </location>
</feature>
<accession>A0A0F2MCV6</accession>
<dbReference type="GeneID" id="27663877"/>
<evidence type="ECO:0000256" key="2">
    <source>
        <dbReference type="SAM" id="Phobius"/>
    </source>
</evidence>
<evidence type="ECO:0000313" key="3">
    <source>
        <dbReference type="EMBL" id="KJR87467.1"/>
    </source>
</evidence>
<dbReference type="AlphaFoldDB" id="A0A0F2MCV6"/>
<evidence type="ECO:0000313" key="4">
    <source>
        <dbReference type="Proteomes" id="UP000033710"/>
    </source>
</evidence>
<proteinExistence type="predicted"/>